<dbReference type="AlphaFoldDB" id="A0A087UIP4"/>
<proteinExistence type="predicted"/>
<feature type="domain" description="PTHB1 N-terminal" evidence="1">
    <location>
        <begin position="1"/>
        <end position="107"/>
    </location>
</feature>
<gene>
    <name evidence="2" type="ORF">X975_18119</name>
</gene>
<name>A0A087UIP4_STEMI</name>
<dbReference type="InterPro" id="IPR028073">
    <property type="entry name" value="PHTB1_N_dom"/>
</dbReference>
<sequence length="107" mass="11804">MSLFKACDWWSTMCGSDEVFDKGCLVVGNIDNSVDKSDKLITGSYSGVLRIFKPQPLKQEDGTYSPFRPDDLLLEAQLSSPIIHLGIGILASSSEMLQLVVLHPFKL</sequence>
<dbReference type="Pfam" id="PF14727">
    <property type="entry name" value="PHTB1_N"/>
    <property type="match status" value="1"/>
</dbReference>
<accession>A0A087UIP4</accession>
<evidence type="ECO:0000259" key="1">
    <source>
        <dbReference type="Pfam" id="PF14727"/>
    </source>
</evidence>
<dbReference type="EMBL" id="KK119978">
    <property type="protein sequence ID" value="KFM77233.1"/>
    <property type="molecule type" value="Genomic_DNA"/>
</dbReference>
<protein>
    <submittedName>
        <fullName evidence="2">Protein PTHB1</fullName>
    </submittedName>
</protein>
<feature type="non-terminal residue" evidence="2">
    <location>
        <position position="107"/>
    </location>
</feature>
<dbReference type="GO" id="GO:0060271">
    <property type="term" value="P:cilium assembly"/>
    <property type="evidence" value="ECO:0007669"/>
    <property type="project" value="TreeGrafter"/>
</dbReference>
<dbReference type="PANTHER" id="PTHR20991">
    <property type="entry name" value="PARATHYROID HORMONE-RESPONSIVE B1 GENE"/>
    <property type="match status" value="1"/>
</dbReference>
<dbReference type="GO" id="GO:0034464">
    <property type="term" value="C:BBSome"/>
    <property type="evidence" value="ECO:0007669"/>
    <property type="project" value="InterPro"/>
</dbReference>
<keyword evidence="3" id="KW-1185">Reference proteome</keyword>
<evidence type="ECO:0000313" key="3">
    <source>
        <dbReference type="Proteomes" id="UP000054359"/>
    </source>
</evidence>
<dbReference type="STRING" id="407821.A0A087UIP4"/>
<dbReference type="PANTHER" id="PTHR20991:SF0">
    <property type="entry name" value="PROTEIN PTHB1"/>
    <property type="match status" value="1"/>
</dbReference>
<dbReference type="OrthoDB" id="6424092at2759"/>
<dbReference type="OMA" id="CGVHESF"/>
<dbReference type="InterPro" id="IPR026511">
    <property type="entry name" value="PTHB1"/>
</dbReference>
<dbReference type="GO" id="GO:0016020">
    <property type="term" value="C:membrane"/>
    <property type="evidence" value="ECO:0007669"/>
    <property type="project" value="TreeGrafter"/>
</dbReference>
<organism evidence="2 3">
    <name type="scientific">Stegodyphus mimosarum</name>
    <name type="common">African social velvet spider</name>
    <dbReference type="NCBI Taxonomy" id="407821"/>
    <lineage>
        <taxon>Eukaryota</taxon>
        <taxon>Metazoa</taxon>
        <taxon>Ecdysozoa</taxon>
        <taxon>Arthropoda</taxon>
        <taxon>Chelicerata</taxon>
        <taxon>Arachnida</taxon>
        <taxon>Araneae</taxon>
        <taxon>Araneomorphae</taxon>
        <taxon>Entelegynae</taxon>
        <taxon>Eresoidea</taxon>
        <taxon>Eresidae</taxon>
        <taxon>Stegodyphus</taxon>
    </lineage>
</organism>
<reference evidence="2 3" key="1">
    <citation type="submission" date="2013-11" db="EMBL/GenBank/DDBJ databases">
        <title>Genome sequencing of Stegodyphus mimosarum.</title>
        <authorList>
            <person name="Bechsgaard J."/>
        </authorList>
    </citation>
    <scope>NUCLEOTIDE SEQUENCE [LARGE SCALE GENOMIC DNA]</scope>
</reference>
<evidence type="ECO:0000313" key="2">
    <source>
        <dbReference type="EMBL" id="KFM77233.1"/>
    </source>
</evidence>
<dbReference type="Proteomes" id="UP000054359">
    <property type="component" value="Unassembled WGS sequence"/>
</dbReference>